<dbReference type="EMBL" id="JACHJW010000001">
    <property type="protein sequence ID" value="MBB4959433.1"/>
    <property type="molecule type" value="Genomic_DNA"/>
</dbReference>
<keyword evidence="7" id="KW-1185">Reference proteome</keyword>
<dbReference type="PANTHER" id="PTHR42749">
    <property type="entry name" value="CELL SHAPE-DETERMINING PROTEIN MREB"/>
    <property type="match status" value="1"/>
</dbReference>
<feature type="region of interest" description="Disordered" evidence="5">
    <location>
        <begin position="1"/>
        <end position="44"/>
    </location>
</feature>
<comment type="subcellular location">
    <subcellularLocation>
        <location evidence="1">Cytoplasm</location>
    </subcellularLocation>
</comment>
<keyword evidence="4" id="KW-0067">ATP-binding</keyword>
<dbReference type="PANTHER" id="PTHR42749:SF1">
    <property type="entry name" value="CELL SHAPE-DETERMINING PROTEIN MREB"/>
    <property type="match status" value="1"/>
</dbReference>
<dbReference type="Gene3D" id="3.30.420.40">
    <property type="match status" value="1"/>
</dbReference>
<dbReference type="GO" id="GO:0005524">
    <property type="term" value="F:ATP binding"/>
    <property type="evidence" value="ECO:0007669"/>
    <property type="project" value="UniProtKB-KW"/>
</dbReference>
<dbReference type="GO" id="GO:0005737">
    <property type="term" value="C:cytoplasm"/>
    <property type="evidence" value="ECO:0007669"/>
    <property type="project" value="UniProtKB-SubCell"/>
</dbReference>
<sequence length="289" mass="29742">MSKRRRRTGISEEAVMTISTASPERADSTVRRRSSVTARRSEPDTVARPAAIAVDLGSGQARVWTAGNGERTATTTGKALGQAVPLLRRGRIVDDAGCVTLLTRLLEEHPDLPPGPPVVVACRPVLTTADDQARLRQVLTAAFTPARILLLDTVLAAAMGADAASGVLLVVDIGEQLTEVAMIANGRVAAARRIDLGTGDLGLGVSADLLADIVTRLVAQLEPEPGSRLAAMPPSAVLVVGGGAATAGLTRRLADHLHVPVRRVPAPLSAAVTGAGRAALAAVRHPALG</sequence>
<dbReference type="Pfam" id="PF06723">
    <property type="entry name" value="MreB_Mbl"/>
    <property type="match status" value="1"/>
</dbReference>
<dbReference type="SUPFAM" id="SSF53067">
    <property type="entry name" value="Actin-like ATPase domain"/>
    <property type="match status" value="1"/>
</dbReference>
<dbReference type="AlphaFoldDB" id="A0A7W7WQL3"/>
<dbReference type="InterPro" id="IPR043129">
    <property type="entry name" value="ATPase_NBD"/>
</dbReference>
<proteinExistence type="predicted"/>
<evidence type="ECO:0000256" key="4">
    <source>
        <dbReference type="ARBA" id="ARBA00022840"/>
    </source>
</evidence>
<reference evidence="6 7" key="1">
    <citation type="submission" date="2020-08" db="EMBL/GenBank/DDBJ databases">
        <title>Sequencing the genomes of 1000 actinobacteria strains.</title>
        <authorList>
            <person name="Klenk H.-P."/>
        </authorList>
    </citation>
    <scope>NUCLEOTIDE SEQUENCE [LARGE SCALE GENOMIC DNA]</scope>
    <source>
        <strain evidence="6 7">DSM 45886</strain>
    </source>
</reference>
<keyword evidence="3" id="KW-0547">Nucleotide-binding</keyword>
<gene>
    <name evidence="6" type="ORF">FHR38_003166</name>
</gene>
<dbReference type="InterPro" id="IPR056546">
    <property type="entry name" value="MreB_MamK-like"/>
</dbReference>
<organism evidence="6 7">
    <name type="scientific">Micromonospora polyrhachis</name>
    <dbReference type="NCBI Taxonomy" id="1282883"/>
    <lineage>
        <taxon>Bacteria</taxon>
        <taxon>Bacillati</taxon>
        <taxon>Actinomycetota</taxon>
        <taxon>Actinomycetes</taxon>
        <taxon>Micromonosporales</taxon>
        <taxon>Micromonosporaceae</taxon>
        <taxon>Micromonospora</taxon>
    </lineage>
</organism>
<dbReference type="RefSeq" id="WP_184535363.1">
    <property type="nucleotide sequence ID" value="NZ_JACHJW010000001.1"/>
</dbReference>
<name>A0A7W7WQL3_9ACTN</name>
<protein>
    <submittedName>
        <fullName evidence="6">Rod shape-determining protein MreB</fullName>
    </submittedName>
</protein>
<evidence type="ECO:0000256" key="1">
    <source>
        <dbReference type="ARBA" id="ARBA00004496"/>
    </source>
</evidence>
<comment type="caution">
    <text evidence="6">The sequence shown here is derived from an EMBL/GenBank/DDBJ whole genome shotgun (WGS) entry which is preliminary data.</text>
</comment>
<evidence type="ECO:0000256" key="2">
    <source>
        <dbReference type="ARBA" id="ARBA00022490"/>
    </source>
</evidence>
<keyword evidence="2" id="KW-0963">Cytoplasm</keyword>
<evidence type="ECO:0000256" key="5">
    <source>
        <dbReference type="SAM" id="MobiDB-lite"/>
    </source>
</evidence>
<accession>A0A7W7WQL3</accession>
<evidence type="ECO:0000313" key="7">
    <source>
        <dbReference type="Proteomes" id="UP000578819"/>
    </source>
</evidence>
<dbReference type="Proteomes" id="UP000578819">
    <property type="component" value="Unassembled WGS sequence"/>
</dbReference>
<evidence type="ECO:0000313" key="6">
    <source>
        <dbReference type="EMBL" id="MBB4959433.1"/>
    </source>
</evidence>
<evidence type="ECO:0000256" key="3">
    <source>
        <dbReference type="ARBA" id="ARBA00022741"/>
    </source>
</evidence>